<reference evidence="3" key="1">
    <citation type="journal article" date="2019" name="Int. J. Syst. Evol. Microbiol.">
        <title>The Global Catalogue of Microorganisms (GCM) 10K type strain sequencing project: providing services to taxonomists for standard genome sequencing and annotation.</title>
        <authorList>
            <consortium name="The Broad Institute Genomics Platform"/>
            <consortium name="The Broad Institute Genome Sequencing Center for Infectious Disease"/>
            <person name="Wu L."/>
            <person name="Ma J."/>
        </authorList>
    </citation>
    <scope>NUCLEOTIDE SEQUENCE [LARGE SCALE GENOMIC DNA]</scope>
    <source>
        <strain evidence="3">JCM 17130</strain>
    </source>
</reference>
<keyword evidence="1" id="KW-1133">Transmembrane helix</keyword>
<gene>
    <name evidence="2" type="ORF">ACFSE6_02070</name>
</gene>
<name>A0ABW4L1Z2_9MICO</name>
<proteinExistence type="predicted"/>
<sequence>MTITPPATRRRSWHERIRRELYLAHVSLWLEDDAPSTDRTAVLTQLRGDLDAAAEGRSMRAAIGEVGKARHLAAAYSDSLRPGPNRPLWATGGAAACVWLTVCLLAAVVFVIALVQAAPLAGEDGVRAHLLWSEFTVVNTPDRVWVELDGQHWTLLVTVGVFLGFARVWRLGRRRGTAG</sequence>
<feature type="transmembrane region" description="Helical" evidence="1">
    <location>
        <begin position="150"/>
        <end position="169"/>
    </location>
</feature>
<keyword evidence="1" id="KW-0472">Membrane</keyword>
<dbReference type="EMBL" id="JBHUEE010000001">
    <property type="protein sequence ID" value="MFD1716605.1"/>
    <property type="molecule type" value="Genomic_DNA"/>
</dbReference>
<keyword evidence="1" id="KW-0812">Transmembrane</keyword>
<evidence type="ECO:0000313" key="3">
    <source>
        <dbReference type="Proteomes" id="UP001597277"/>
    </source>
</evidence>
<evidence type="ECO:0008006" key="4">
    <source>
        <dbReference type="Google" id="ProtNLM"/>
    </source>
</evidence>
<evidence type="ECO:0000313" key="2">
    <source>
        <dbReference type="EMBL" id="MFD1716605.1"/>
    </source>
</evidence>
<protein>
    <recommendedName>
        <fullName evidence="4">DUF1707 domain-containing protein</fullName>
    </recommendedName>
</protein>
<accession>A0ABW4L1Z2</accession>
<dbReference type="Proteomes" id="UP001597277">
    <property type="component" value="Unassembled WGS sequence"/>
</dbReference>
<evidence type="ECO:0000256" key="1">
    <source>
        <dbReference type="SAM" id="Phobius"/>
    </source>
</evidence>
<keyword evidence="3" id="KW-1185">Reference proteome</keyword>
<feature type="transmembrane region" description="Helical" evidence="1">
    <location>
        <begin position="88"/>
        <end position="115"/>
    </location>
</feature>
<dbReference type="RefSeq" id="WP_388002036.1">
    <property type="nucleotide sequence ID" value="NZ_JBHUEE010000001.1"/>
</dbReference>
<organism evidence="2 3">
    <name type="scientific">Georgenia deserti</name>
    <dbReference type="NCBI Taxonomy" id="2093781"/>
    <lineage>
        <taxon>Bacteria</taxon>
        <taxon>Bacillati</taxon>
        <taxon>Actinomycetota</taxon>
        <taxon>Actinomycetes</taxon>
        <taxon>Micrococcales</taxon>
        <taxon>Bogoriellaceae</taxon>
        <taxon>Georgenia</taxon>
    </lineage>
</organism>
<comment type="caution">
    <text evidence="2">The sequence shown here is derived from an EMBL/GenBank/DDBJ whole genome shotgun (WGS) entry which is preliminary data.</text>
</comment>